<dbReference type="EMBL" id="JAJOMB010000014">
    <property type="protein sequence ID" value="MCD5313944.1"/>
    <property type="molecule type" value="Genomic_DNA"/>
</dbReference>
<dbReference type="Pfam" id="PF07171">
    <property type="entry name" value="MlrC_C"/>
    <property type="match status" value="1"/>
</dbReference>
<evidence type="ECO:0000256" key="1">
    <source>
        <dbReference type="SAM" id="MobiDB-lite"/>
    </source>
</evidence>
<feature type="domain" description="Microcystin LR degradation protein MlrC C-terminal" evidence="2">
    <location>
        <begin position="294"/>
        <end position="461"/>
    </location>
</feature>
<proteinExistence type="predicted"/>
<evidence type="ECO:0000313" key="4">
    <source>
        <dbReference type="EMBL" id="MCD5313944.1"/>
    </source>
</evidence>
<dbReference type="AlphaFoldDB" id="A0A9X1SVR2"/>
<feature type="region of interest" description="Disordered" evidence="1">
    <location>
        <begin position="470"/>
        <end position="495"/>
    </location>
</feature>
<organism evidence="4 5">
    <name type="scientific">Kineosporia babensis</name>
    <dbReference type="NCBI Taxonomy" id="499548"/>
    <lineage>
        <taxon>Bacteria</taxon>
        <taxon>Bacillati</taxon>
        <taxon>Actinomycetota</taxon>
        <taxon>Actinomycetes</taxon>
        <taxon>Kineosporiales</taxon>
        <taxon>Kineosporiaceae</taxon>
        <taxon>Kineosporia</taxon>
    </lineage>
</organism>
<comment type="caution">
    <text evidence="4">The sequence shown here is derived from an EMBL/GenBank/DDBJ whole genome shotgun (WGS) entry which is preliminary data.</text>
</comment>
<dbReference type="PIRSF" id="PIRSF012702">
    <property type="entry name" value="UCP012702"/>
    <property type="match status" value="1"/>
</dbReference>
<feature type="compositionally biased region" description="Polar residues" evidence="1">
    <location>
        <begin position="485"/>
        <end position="495"/>
    </location>
</feature>
<dbReference type="RefSeq" id="WP_231446009.1">
    <property type="nucleotide sequence ID" value="NZ_JAJOMB010000014.1"/>
</dbReference>
<feature type="domain" description="Microcystin LR degradation protein MlrC N-terminal" evidence="3">
    <location>
        <begin position="6"/>
        <end position="284"/>
    </location>
</feature>
<dbReference type="InterPro" id="IPR009197">
    <property type="entry name" value="MlrC"/>
</dbReference>
<dbReference type="InterPro" id="IPR010799">
    <property type="entry name" value="MlrC_C"/>
</dbReference>
<keyword evidence="5" id="KW-1185">Reference proteome</keyword>
<protein>
    <submittedName>
        <fullName evidence="4">M81 family metallopeptidase</fullName>
    </submittedName>
</protein>
<evidence type="ECO:0000259" key="2">
    <source>
        <dbReference type="Pfam" id="PF07171"/>
    </source>
</evidence>
<name>A0A9X1SVR2_9ACTN</name>
<sequence length="495" mass="53518">MSQLPRIAIAGLAIESSTFSPARTEAAAFHPMRGDTLLSSYSFLPEYAADFKPALVGRALPGGVVTAAGFEELTSEIVQLLKQAGPLDGLYFDIHGAMSVEGMDDPEVVLLRRIREVIGTKPLVSTSMDLHGNVSRDLVHLSDLITCYRTAPHVDVVQTRERAVRNLLERLNGDPERARPLKAWVPVPVLLPGEKTSTRMEPAAGLYAQVPVVEAGEGVLDAAIWVGYAWADEPRNQAAVVVTGDDEDAVVAGARSLAEHFWRVREQFEFVAPTGDLNECLDAALASPARPFFISDSGDNPTAGGAGDVTWTLEKVLERTDLAGRTVIYASIPDLEAADAAAAAGVGAHVRLEAGARVDDRHAGPVTLEGVVTAVRHGDRDAEIEVVVKCGAVSVILTRRRKPYHHEHDFTDLGLDPRSADIVFVKIGYLEPELFDMASDWLLALTPGGVDQDLLRLGHQRIERPMYPYDADAPTPDLHPRLIPASNQPLSEVQQ</sequence>
<accession>A0A9X1SVR2</accession>
<evidence type="ECO:0000313" key="5">
    <source>
        <dbReference type="Proteomes" id="UP001138997"/>
    </source>
</evidence>
<dbReference type="Pfam" id="PF07364">
    <property type="entry name" value="DUF1485"/>
    <property type="match status" value="1"/>
</dbReference>
<evidence type="ECO:0000259" key="3">
    <source>
        <dbReference type="Pfam" id="PF07364"/>
    </source>
</evidence>
<gene>
    <name evidence="4" type="ORF">LR394_23845</name>
</gene>
<dbReference type="InterPro" id="IPR015995">
    <property type="entry name" value="MlrC_N"/>
</dbReference>
<reference evidence="4" key="1">
    <citation type="submission" date="2021-11" db="EMBL/GenBank/DDBJ databases">
        <title>Streptomyces corallinus and Kineosporia corallina sp. nov., two new coral-derived marine actinobacteria.</title>
        <authorList>
            <person name="Buangrab K."/>
            <person name="Sutthacheep M."/>
            <person name="Yeemin T."/>
            <person name="Harunari E."/>
            <person name="Igarashi Y."/>
            <person name="Sripreechasak P."/>
            <person name="Kanchanasin P."/>
            <person name="Tanasupawat S."/>
            <person name="Phongsopitanun W."/>
        </authorList>
    </citation>
    <scope>NUCLEOTIDE SEQUENCE</scope>
    <source>
        <strain evidence="4">JCM 31032</strain>
    </source>
</reference>
<dbReference type="Proteomes" id="UP001138997">
    <property type="component" value="Unassembled WGS sequence"/>
</dbReference>